<sequence>MVEGGITDKASSPSNNPTVDDVIFDYKTIDQLLEAEAKLEVDEEDSSSCIQDAVVTGATVPITGSRIKSPNPYPCPECKLLFSTKKALSRHIVVHDTCKGEKLDLNESTNDIVENVEQGVNSENELKSESTDSSAAKTSPLRIKLVLSKSSPRVACQICGVETLKQHMPRHMRKHTGVKPFTCGECGTSFSRKDKLKEHIRKHQPDYKTAPVSKDKRVNETKVLKCRKCDFSTEDKEAMKNHRKTHPTKKIFRCEECDREFNCSSHFEQHNIKHRNEKPYMCDMCGVSFSREPNLARHIRSHITPAPYHCKFCNKPYHRNNELIVHERTHTGEKPYICEVCGNGYASTKYLKRHLFTHTGLKPHKCDLCDRAFARPENMKAHRKLHEKPSNRLSLTQDAVTSAFRSVSQMDTQNSDDVIDAITSTQVQSSMYQFSTAPSATTATPTSTLSATDKTQTLDSDVEEYQFKSDSTQPSTVAVSHDTLTCDNNTTPSLIDSF</sequence>
<accession>A0A7J7K0F8</accession>
<feature type="domain" description="C2H2-type" evidence="12">
    <location>
        <begin position="308"/>
        <end position="335"/>
    </location>
</feature>
<evidence type="ECO:0000256" key="8">
    <source>
        <dbReference type="ARBA" id="ARBA00023125"/>
    </source>
</evidence>
<evidence type="ECO:0000256" key="3">
    <source>
        <dbReference type="ARBA" id="ARBA00022723"/>
    </source>
</evidence>
<keyword evidence="10" id="KW-0539">Nucleus</keyword>
<dbReference type="FunFam" id="3.30.160.60:FF:002343">
    <property type="entry name" value="Zinc finger protein 33A"/>
    <property type="match status" value="1"/>
</dbReference>
<dbReference type="EMBL" id="VXIV02001640">
    <property type="protein sequence ID" value="KAF6031068.1"/>
    <property type="molecule type" value="Genomic_DNA"/>
</dbReference>
<evidence type="ECO:0000259" key="12">
    <source>
        <dbReference type="PROSITE" id="PS50157"/>
    </source>
</evidence>
<evidence type="ECO:0000256" key="1">
    <source>
        <dbReference type="ARBA" id="ARBA00004123"/>
    </source>
</evidence>
<feature type="domain" description="C2H2-type" evidence="12">
    <location>
        <begin position="364"/>
        <end position="391"/>
    </location>
</feature>
<dbReference type="GO" id="GO:0042802">
    <property type="term" value="F:identical protein binding"/>
    <property type="evidence" value="ECO:0007669"/>
    <property type="project" value="UniProtKB-ARBA"/>
</dbReference>
<comment type="subcellular location">
    <subcellularLocation>
        <location evidence="1">Nucleus</location>
    </subcellularLocation>
</comment>
<dbReference type="PANTHER" id="PTHR16515:SF66">
    <property type="entry name" value="C2H2-TYPE DOMAIN-CONTAINING PROTEIN"/>
    <property type="match status" value="1"/>
</dbReference>
<proteinExistence type="inferred from homology"/>
<protein>
    <recommendedName>
        <fullName evidence="12">C2H2-type domain-containing protein</fullName>
    </recommendedName>
</protein>
<dbReference type="FunFam" id="3.30.160.60:FF:000446">
    <property type="entry name" value="Zinc finger protein"/>
    <property type="match status" value="1"/>
</dbReference>
<evidence type="ECO:0000313" key="13">
    <source>
        <dbReference type="EMBL" id="KAF6031068.1"/>
    </source>
</evidence>
<dbReference type="AlphaFoldDB" id="A0A7J7K0F8"/>
<gene>
    <name evidence="13" type="ORF">EB796_010616</name>
</gene>
<dbReference type="PROSITE" id="PS00028">
    <property type="entry name" value="ZINC_FINGER_C2H2_1"/>
    <property type="match status" value="7"/>
</dbReference>
<keyword evidence="5 11" id="KW-0863">Zinc-finger</keyword>
<dbReference type="InterPro" id="IPR050331">
    <property type="entry name" value="Zinc_finger"/>
</dbReference>
<dbReference type="Proteomes" id="UP000593567">
    <property type="component" value="Unassembled WGS sequence"/>
</dbReference>
<name>A0A7J7K0F8_BUGNE</name>
<evidence type="ECO:0000256" key="5">
    <source>
        <dbReference type="ARBA" id="ARBA00022771"/>
    </source>
</evidence>
<dbReference type="Gene3D" id="3.30.160.60">
    <property type="entry name" value="Classic Zinc Finger"/>
    <property type="match status" value="7"/>
</dbReference>
<keyword evidence="4" id="KW-0677">Repeat</keyword>
<evidence type="ECO:0000256" key="9">
    <source>
        <dbReference type="ARBA" id="ARBA00023163"/>
    </source>
</evidence>
<dbReference type="PROSITE" id="PS50157">
    <property type="entry name" value="ZINC_FINGER_C2H2_2"/>
    <property type="match status" value="8"/>
</dbReference>
<evidence type="ECO:0000256" key="4">
    <source>
        <dbReference type="ARBA" id="ARBA00022737"/>
    </source>
</evidence>
<keyword evidence="6" id="KW-0862">Zinc</keyword>
<dbReference type="GO" id="GO:0010468">
    <property type="term" value="P:regulation of gene expression"/>
    <property type="evidence" value="ECO:0007669"/>
    <property type="project" value="TreeGrafter"/>
</dbReference>
<dbReference type="PANTHER" id="PTHR16515">
    <property type="entry name" value="PR DOMAIN ZINC FINGER PROTEIN"/>
    <property type="match status" value="1"/>
</dbReference>
<reference evidence="13" key="1">
    <citation type="submission" date="2020-06" db="EMBL/GenBank/DDBJ databases">
        <title>Draft genome of Bugula neritina, a colonial animal packing powerful symbionts and potential medicines.</title>
        <authorList>
            <person name="Rayko M."/>
        </authorList>
    </citation>
    <scope>NUCLEOTIDE SEQUENCE [LARGE SCALE GENOMIC DNA]</scope>
    <source>
        <strain evidence="13">Kwan_BN1</strain>
    </source>
</reference>
<dbReference type="GO" id="GO:0003677">
    <property type="term" value="F:DNA binding"/>
    <property type="evidence" value="ECO:0007669"/>
    <property type="project" value="UniProtKB-KW"/>
</dbReference>
<feature type="domain" description="C2H2-type" evidence="12">
    <location>
        <begin position="336"/>
        <end position="363"/>
    </location>
</feature>
<evidence type="ECO:0000256" key="2">
    <source>
        <dbReference type="ARBA" id="ARBA00006991"/>
    </source>
</evidence>
<keyword evidence="3" id="KW-0479">Metal-binding</keyword>
<keyword evidence="8" id="KW-0238">DNA-binding</keyword>
<dbReference type="SUPFAM" id="SSF57667">
    <property type="entry name" value="beta-beta-alpha zinc fingers"/>
    <property type="match status" value="5"/>
</dbReference>
<comment type="caution">
    <text evidence="13">The sequence shown here is derived from an EMBL/GenBank/DDBJ whole genome shotgun (WGS) entry which is preliminary data.</text>
</comment>
<keyword evidence="7" id="KW-0805">Transcription regulation</keyword>
<dbReference type="OrthoDB" id="6591996at2759"/>
<feature type="domain" description="C2H2-type" evidence="12">
    <location>
        <begin position="252"/>
        <end position="279"/>
    </location>
</feature>
<evidence type="ECO:0000256" key="7">
    <source>
        <dbReference type="ARBA" id="ARBA00023015"/>
    </source>
</evidence>
<dbReference type="FunFam" id="3.30.160.60:FF:000882">
    <property type="entry name" value="Predicted gene, 21060"/>
    <property type="match status" value="1"/>
</dbReference>
<evidence type="ECO:0000256" key="10">
    <source>
        <dbReference type="ARBA" id="ARBA00023242"/>
    </source>
</evidence>
<dbReference type="Pfam" id="PF00096">
    <property type="entry name" value="zf-C2H2"/>
    <property type="match status" value="4"/>
</dbReference>
<dbReference type="SMART" id="SM00355">
    <property type="entry name" value="ZnF_C2H2"/>
    <property type="match status" value="9"/>
</dbReference>
<keyword evidence="14" id="KW-1185">Reference proteome</keyword>
<feature type="domain" description="C2H2-type" evidence="12">
    <location>
        <begin position="280"/>
        <end position="307"/>
    </location>
</feature>
<evidence type="ECO:0000313" key="14">
    <source>
        <dbReference type="Proteomes" id="UP000593567"/>
    </source>
</evidence>
<evidence type="ECO:0000256" key="11">
    <source>
        <dbReference type="PROSITE-ProRule" id="PRU00042"/>
    </source>
</evidence>
<dbReference type="GO" id="GO:0005634">
    <property type="term" value="C:nucleus"/>
    <property type="evidence" value="ECO:0007669"/>
    <property type="project" value="UniProtKB-SubCell"/>
</dbReference>
<comment type="similarity">
    <text evidence="2">Belongs to the krueppel C2H2-type zinc-finger protein family.</text>
</comment>
<dbReference type="InterPro" id="IPR013087">
    <property type="entry name" value="Znf_C2H2_type"/>
</dbReference>
<keyword evidence="9" id="KW-0804">Transcription</keyword>
<feature type="domain" description="C2H2-type" evidence="12">
    <location>
        <begin position="73"/>
        <end position="100"/>
    </location>
</feature>
<dbReference type="GO" id="GO:0008270">
    <property type="term" value="F:zinc ion binding"/>
    <property type="evidence" value="ECO:0007669"/>
    <property type="project" value="UniProtKB-KW"/>
</dbReference>
<feature type="domain" description="C2H2-type" evidence="12">
    <location>
        <begin position="224"/>
        <end position="251"/>
    </location>
</feature>
<evidence type="ECO:0000256" key="6">
    <source>
        <dbReference type="ARBA" id="ARBA00022833"/>
    </source>
</evidence>
<dbReference type="InterPro" id="IPR036236">
    <property type="entry name" value="Znf_C2H2_sf"/>
</dbReference>
<organism evidence="13 14">
    <name type="scientific">Bugula neritina</name>
    <name type="common">Brown bryozoan</name>
    <name type="synonym">Sertularia neritina</name>
    <dbReference type="NCBI Taxonomy" id="10212"/>
    <lineage>
        <taxon>Eukaryota</taxon>
        <taxon>Metazoa</taxon>
        <taxon>Spiralia</taxon>
        <taxon>Lophotrochozoa</taxon>
        <taxon>Bryozoa</taxon>
        <taxon>Gymnolaemata</taxon>
        <taxon>Cheilostomatida</taxon>
        <taxon>Flustrina</taxon>
        <taxon>Buguloidea</taxon>
        <taxon>Bugulidae</taxon>
        <taxon>Bugula</taxon>
    </lineage>
</organism>
<feature type="domain" description="C2H2-type" evidence="12">
    <location>
        <begin position="181"/>
        <end position="208"/>
    </location>
</feature>
<dbReference type="FunFam" id="3.30.160.60:FF:000508">
    <property type="entry name" value="Myeloid zinc finger 1"/>
    <property type="match status" value="1"/>
</dbReference>